<gene>
    <name evidence="1" type="ORF">Clacol_008661</name>
</gene>
<keyword evidence="2" id="KW-1185">Reference proteome</keyword>
<comment type="caution">
    <text evidence="1">The sequence shown here is derived from an EMBL/GenBank/DDBJ whole genome shotgun (WGS) entry which is preliminary data.</text>
</comment>
<dbReference type="GO" id="GO:0016788">
    <property type="term" value="F:hydrolase activity, acting on ester bonds"/>
    <property type="evidence" value="ECO:0007669"/>
    <property type="project" value="InterPro"/>
</dbReference>
<dbReference type="AlphaFoldDB" id="A0AAV5AL47"/>
<dbReference type="EMBL" id="BPWL01000009">
    <property type="protein sequence ID" value="GJJ14397.1"/>
    <property type="molecule type" value="Genomic_DNA"/>
</dbReference>
<evidence type="ECO:0008006" key="3">
    <source>
        <dbReference type="Google" id="ProtNLM"/>
    </source>
</evidence>
<dbReference type="PANTHER" id="PTHR43784:SF3">
    <property type="entry name" value="GDSL FAMILY LIPASE"/>
    <property type="match status" value="1"/>
</dbReference>
<dbReference type="Pfam" id="PF00657">
    <property type="entry name" value="Lipase_GDSL"/>
    <property type="match status" value="1"/>
</dbReference>
<dbReference type="InterPro" id="IPR036514">
    <property type="entry name" value="SGNH_hydro_sf"/>
</dbReference>
<dbReference type="Proteomes" id="UP001050691">
    <property type="component" value="Unassembled WGS sequence"/>
</dbReference>
<evidence type="ECO:0000313" key="1">
    <source>
        <dbReference type="EMBL" id="GJJ14397.1"/>
    </source>
</evidence>
<dbReference type="Gene3D" id="3.40.50.1110">
    <property type="entry name" value="SGNH hydrolase"/>
    <property type="match status" value="1"/>
</dbReference>
<evidence type="ECO:0000313" key="2">
    <source>
        <dbReference type="Proteomes" id="UP001050691"/>
    </source>
</evidence>
<dbReference type="CDD" id="cd01830">
    <property type="entry name" value="XynE_like"/>
    <property type="match status" value="1"/>
</dbReference>
<protein>
    <recommendedName>
        <fullName evidence="3">SGNH hydrolase-type esterase domain-containing protein</fullName>
    </recommendedName>
</protein>
<organism evidence="1 2">
    <name type="scientific">Clathrus columnatus</name>
    <dbReference type="NCBI Taxonomy" id="1419009"/>
    <lineage>
        <taxon>Eukaryota</taxon>
        <taxon>Fungi</taxon>
        <taxon>Dikarya</taxon>
        <taxon>Basidiomycota</taxon>
        <taxon>Agaricomycotina</taxon>
        <taxon>Agaricomycetes</taxon>
        <taxon>Phallomycetidae</taxon>
        <taxon>Phallales</taxon>
        <taxon>Clathraceae</taxon>
        <taxon>Clathrus</taxon>
    </lineage>
</organism>
<sequence>MAMVASAAAATPSAAAAPPGHWVDTWTAMPQLTESTNLPSPPFNETGLVFFNTTIRQTLHMSIGADTIRLRISNAFGVTNLPITAVTIALPLNGGVGVSAIEPHTLQKVTFSGDTSVSIPNGALVISDPINFHIEPQSMITITLYTAEGQTTNDITSHPGSRTTSWWSFGNFVDAANMTDPSTQNEEHWFFLSAVEAWAPTTSSAFAIVGDSITDGRESTDNGNNRWPDLVLARMQKNSATQNIAVVNQAAGGNRILADGLGPNALGRIDRDVLAQSGVKFAMIFEGVNDIGVADPTPEAQQEIGDSLIWAFKQIAARIHAFNIPFFAATITPFSGNATIQPYSNPVREATRQRVNAFIRTSDIFDAVIDFDKVVADPNQPDMLNPEFDSGDFLHPNVAGYTAMANAFPLDIFNIQPHFGP</sequence>
<proteinExistence type="predicted"/>
<accession>A0AAV5AL47</accession>
<dbReference type="InterPro" id="IPR053140">
    <property type="entry name" value="GDSL_Rv0518-like"/>
</dbReference>
<dbReference type="SUPFAM" id="SSF52266">
    <property type="entry name" value="SGNH hydrolase"/>
    <property type="match status" value="1"/>
</dbReference>
<reference evidence="1" key="1">
    <citation type="submission" date="2021-10" db="EMBL/GenBank/DDBJ databases">
        <title>De novo Genome Assembly of Clathrus columnatus (Basidiomycota, Fungi) Using Illumina and Nanopore Sequence Data.</title>
        <authorList>
            <person name="Ogiso-Tanaka E."/>
            <person name="Itagaki H."/>
            <person name="Hosoya T."/>
            <person name="Hosaka K."/>
        </authorList>
    </citation>
    <scope>NUCLEOTIDE SEQUENCE</scope>
    <source>
        <strain evidence="1">MO-923</strain>
    </source>
</reference>
<name>A0AAV5AL47_9AGAM</name>
<dbReference type="InterPro" id="IPR001087">
    <property type="entry name" value="GDSL"/>
</dbReference>
<dbReference type="PANTHER" id="PTHR43784">
    <property type="entry name" value="GDSL-LIKE LIPASE/ACYLHYDROLASE, PUTATIVE (AFU_ORTHOLOGUE AFUA_2G00820)-RELATED"/>
    <property type="match status" value="1"/>
</dbReference>